<dbReference type="GO" id="GO:0005975">
    <property type="term" value="P:carbohydrate metabolic process"/>
    <property type="evidence" value="ECO:0007669"/>
    <property type="project" value="UniProtKB-ARBA"/>
</dbReference>
<accession>A0A9X3RT04</accession>
<evidence type="ECO:0000313" key="2">
    <source>
        <dbReference type="EMBL" id="MCZ9304668.1"/>
    </source>
</evidence>
<proteinExistence type="predicted"/>
<dbReference type="InterPro" id="IPR013783">
    <property type="entry name" value="Ig-like_fold"/>
</dbReference>
<protein>
    <submittedName>
        <fullName evidence="2">Ig-like domain-containing protein</fullName>
    </submittedName>
</protein>
<evidence type="ECO:0000256" key="1">
    <source>
        <dbReference type="SAM" id="SignalP"/>
    </source>
</evidence>
<name>A0A9X3RT04_9CORY</name>
<evidence type="ECO:0000313" key="3">
    <source>
        <dbReference type="Proteomes" id="UP001146505"/>
    </source>
</evidence>
<gene>
    <name evidence="2" type="ORF">L8U58_03825</name>
</gene>
<feature type="signal peptide" evidence="1">
    <location>
        <begin position="1"/>
        <end position="43"/>
    </location>
</feature>
<reference evidence="2" key="1">
    <citation type="submission" date="2022-02" db="EMBL/GenBank/DDBJ databases">
        <title>Corynebacterium sp. from urogenital microbiome.</title>
        <authorList>
            <person name="Cappelli E.A."/>
            <person name="Ribeiro T.G."/>
            <person name="Peixe L."/>
        </authorList>
    </citation>
    <scope>NUCLEOTIDE SEQUENCE</scope>
    <source>
        <strain evidence="2">C9Ua_112</strain>
    </source>
</reference>
<dbReference type="AlphaFoldDB" id="A0A9X3RT04"/>
<dbReference type="GeneID" id="301812662"/>
<keyword evidence="1" id="KW-0732">Signal</keyword>
<organism evidence="2 3">
    <name type="scientific">Corynebacterium macclintockiae</name>
    <dbReference type="NCBI Taxonomy" id="2913501"/>
    <lineage>
        <taxon>Bacteria</taxon>
        <taxon>Bacillati</taxon>
        <taxon>Actinomycetota</taxon>
        <taxon>Actinomycetes</taxon>
        <taxon>Mycobacteriales</taxon>
        <taxon>Corynebacteriaceae</taxon>
        <taxon>Corynebacterium</taxon>
    </lineage>
</organism>
<dbReference type="Gene3D" id="2.60.40.10">
    <property type="entry name" value="Immunoglobulins"/>
    <property type="match status" value="2"/>
</dbReference>
<dbReference type="EMBL" id="JAKMUV010000003">
    <property type="protein sequence ID" value="MCZ9304668.1"/>
    <property type="molecule type" value="Genomic_DNA"/>
</dbReference>
<dbReference type="RefSeq" id="WP_269954731.1">
    <property type="nucleotide sequence ID" value="NZ_JAKMUV010000003.1"/>
</dbReference>
<sequence>MNNSRRVQRHSIVRIARAGSIAGAPGVAVATVLASAVVSSASAATASESYTDSSSVYTRTVSNTEPSVGQKITYTQTFTTKRSTDSIYNWQNKVDACLKYVPGSATLQIGDGGAIPLPNSAVSTEPGVTTITSTEAKGYWEFSATNPHTFTLDYEVSEECSTEKPLQSGFAYTYRGWIGKSSKDYAPSKFNGGPAVKVQEAAKAQTSLELSALPEVVEKAAPLKLEAKLAITQPPANGEAATVAGRNVEFVSNGQVLCTAEANEDGVATCDWTPEATGEASIVARFAPVDNLLGATSAPAKTRVVTALPKAPTEVRVEPTPLRSTDVARVSGKAAAGQFVEVTCPADTRCVATADAEGSFACELGYLPAGKGHQITVNASQEGVKSPAAIVTVDVEGKTLTVWERIVEFFKSLGARLAALFGGGSNGSTGSLSSSS</sequence>
<feature type="chain" id="PRO_5040784736" evidence="1">
    <location>
        <begin position="44"/>
        <end position="436"/>
    </location>
</feature>
<keyword evidence="3" id="KW-1185">Reference proteome</keyword>
<dbReference type="Proteomes" id="UP001146505">
    <property type="component" value="Unassembled WGS sequence"/>
</dbReference>
<comment type="caution">
    <text evidence="2">The sequence shown here is derived from an EMBL/GenBank/DDBJ whole genome shotgun (WGS) entry which is preliminary data.</text>
</comment>